<dbReference type="AlphaFoldDB" id="A0A0B5AY65"/>
<dbReference type="EMBL" id="CP009417">
    <property type="protein sequence ID" value="AJD93627.1"/>
    <property type="molecule type" value="Genomic_DNA"/>
</dbReference>
<evidence type="ECO:0000259" key="1">
    <source>
        <dbReference type="Pfam" id="PF00882"/>
    </source>
</evidence>
<feature type="domain" description="Phospholipase C/D" evidence="1">
    <location>
        <begin position="26"/>
        <end position="125"/>
    </location>
</feature>
<dbReference type="InterPro" id="IPR029002">
    <property type="entry name" value="PLPC/GPLD1"/>
</dbReference>
<dbReference type="Pfam" id="PF00882">
    <property type="entry name" value="Zn_dep_PLPC"/>
    <property type="match status" value="1"/>
</dbReference>
<accession>A0A0B5AY65</accession>
<proteinExistence type="predicted"/>
<dbReference type="OrthoDB" id="2878022at2"/>
<gene>
    <name evidence="2" type="ORF">JMA_43100</name>
</gene>
<evidence type="ECO:0000313" key="2">
    <source>
        <dbReference type="EMBL" id="AJD93627.1"/>
    </source>
</evidence>
<dbReference type="Proteomes" id="UP000031449">
    <property type="component" value="Plasmid unnamed"/>
</dbReference>
<dbReference type="KEGG" id="jeo:JMA_43100"/>
<geneLocation type="plasmid" evidence="3"/>
<organism evidence="2 3">
    <name type="scientific">Jeotgalibacillus malaysiensis</name>
    <dbReference type="NCBI Taxonomy" id="1508404"/>
    <lineage>
        <taxon>Bacteria</taxon>
        <taxon>Bacillati</taxon>
        <taxon>Bacillota</taxon>
        <taxon>Bacilli</taxon>
        <taxon>Bacillales</taxon>
        <taxon>Caryophanaceae</taxon>
        <taxon>Jeotgalibacillus</taxon>
    </lineage>
</organism>
<reference evidence="2 3" key="1">
    <citation type="submission" date="2014-08" db="EMBL/GenBank/DDBJ databases">
        <title>Complete genome of a marine bacteria Jeotgalibacillus malaysiensis.</title>
        <authorList>
            <person name="Yaakop A.S."/>
            <person name="Chan K.-G."/>
            <person name="Goh K.M."/>
        </authorList>
    </citation>
    <scope>NUCLEOTIDE SEQUENCE [LARGE SCALE GENOMIC DNA]</scope>
    <source>
        <strain evidence="2 3">D5</strain>
        <plasmid evidence="3">Plasmid</plasmid>
    </source>
</reference>
<name>A0A0B5AY65_9BACL</name>
<dbReference type="HOGENOM" id="CLU_104114_1_0_9"/>
<sequence length="181" mass="21903">MFAQAHYRVAKKVREVIYLETGYQLHPFFLIGNMSPDFTPKGIRQKHYIEEMLPVLLSHIDDLKDSIELEKKRKVDRQLGEICHFLTDFFTLPHNQRWEFHHSMKPHVQYEREVNRLSKKGWSQLQTEEIIHEPKEWLTKRLYEYDGKGSPMFDLSFSERACVEFIRHMVKTTHMKERIKE</sequence>
<dbReference type="BioCyc" id="JESP1508404:G14D9-13633-MONOMER"/>
<keyword evidence="2" id="KW-0614">Plasmid</keyword>
<keyword evidence="3" id="KW-1185">Reference proteome</keyword>
<protein>
    <recommendedName>
        <fullName evidence="1">Phospholipase C/D domain-containing protein</fullName>
    </recommendedName>
</protein>
<evidence type="ECO:0000313" key="3">
    <source>
        <dbReference type="Proteomes" id="UP000031449"/>
    </source>
</evidence>